<gene>
    <name evidence="2" type="ORF">B1812_21995</name>
</gene>
<feature type="domain" description="Bacterial HORMA" evidence="1">
    <location>
        <begin position="3"/>
        <end position="169"/>
    </location>
</feature>
<name>A0A1W6N286_9HYPH</name>
<organism evidence="2 3">
    <name type="scientific">Methylocystis bryophila</name>
    <dbReference type="NCBI Taxonomy" id="655015"/>
    <lineage>
        <taxon>Bacteria</taxon>
        <taxon>Pseudomonadati</taxon>
        <taxon>Pseudomonadota</taxon>
        <taxon>Alphaproteobacteria</taxon>
        <taxon>Hyphomicrobiales</taxon>
        <taxon>Methylocystaceae</taxon>
        <taxon>Methylocystis</taxon>
    </lineage>
</organism>
<evidence type="ECO:0000313" key="3">
    <source>
        <dbReference type="Proteomes" id="UP000193978"/>
    </source>
</evidence>
<evidence type="ECO:0000313" key="2">
    <source>
        <dbReference type="EMBL" id="ARN83947.1"/>
    </source>
</evidence>
<dbReference type="InterPro" id="IPR041162">
    <property type="entry name" value="Bact_HORMA_1"/>
</dbReference>
<dbReference type="Proteomes" id="UP000193978">
    <property type="component" value="Plasmid p1"/>
</dbReference>
<dbReference type="AlphaFoldDB" id="A0A1W6N286"/>
<reference evidence="2 3" key="1">
    <citation type="submission" date="2017-02" db="EMBL/GenBank/DDBJ databases">
        <authorList>
            <person name="Peterson S.W."/>
        </authorList>
    </citation>
    <scope>NUCLEOTIDE SEQUENCE [LARGE SCALE GENOMIC DNA]</scope>
    <source>
        <strain evidence="2 3">S285</strain>
        <plasmid evidence="3">Plasmid p1</plasmid>
    </source>
</reference>
<evidence type="ECO:0000259" key="1">
    <source>
        <dbReference type="Pfam" id="PF18138"/>
    </source>
</evidence>
<dbReference type="Pfam" id="PF18138">
    <property type="entry name" value="bacHORMA_1"/>
    <property type="match status" value="1"/>
</dbReference>
<dbReference type="OrthoDB" id="7594557at2"/>
<dbReference type="EMBL" id="CP019949">
    <property type="protein sequence ID" value="ARN83947.1"/>
    <property type="molecule type" value="Genomic_DNA"/>
</dbReference>
<keyword evidence="3" id="KW-1185">Reference proteome</keyword>
<protein>
    <recommendedName>
        <fullName evidence="1">Bacterial HORMA domain-containing protein</fullName>
    </recommendedName>
</protein>
<sequence length="171" mass="19002">MSYSFSYTESSTFTVTHARHMAAKVATDLKRMQRFYGSPSDAKIAEFEAEATEMLKAGYLESVTYGFKRDGNWIEPTLRYTARDLAGASANDDDPGRVRPRADISGATFYSYMTYTSSWFQLAEAERAAFERSLPFVRSGAPEPGIAGYLANDRTYSSGGRALDRASVRSF</sequence>
<dbReference type="RefSeq" id="WP_085773970.1">
    <property type="nucleotide sequence ID" value="NZ_AP027150.1"/>
</dbReference>
<accession>A0A1W6N286</accession>
<geneLocation type="plasmid" evidence="2 3">
    <name>p1</name>
</geneLocation>
<proteinExistence type="predicted"/>
<dbReference type="KEGG" id="mbry:B1812_21995"/>
<keyword evidence="2" id="KW-0614">Plasmid</keyword>